<organism evidence="2 3">
    <name type="scientific">Phytophthora rubi</name>
    <dbReference type="NCBI Taxonomy" id="129364"/>
    <lineage>
        <taxon>Eukaryota</taxon>
        <taxon>Sar</taxon>
        <taxon>Stramenopiles</taxon>
        <taxon>Oomycota</taxon>
        <taxon>Peronosporomycetes</taxon>
        <taxon>Peronosporales</taxon>
        <taxon>Peronosporaceae</taxon>
        <taxon>Phytophthora</taxon>
    </lineage>
</organism>
<dbReference type="EMBL" id="QXFU01007624">
    <property type="protein sequence ID" value="KAE8958099.1"/>
    <property type="molecule type" value="Genomic_DNA"/>
</dbReference>
<proteinExistence type="predicted"/>
<protein>
    <submittedName>
        <fullName evidence="2">Uncharacterized protein</fullName>
    </submittedName>
</protein>
<comment type="caution">
    <text evidence="2">The sequence shown here is derived from an EMBL/GenBank/DDBJ whole genome shotgun (WGS) entry which is preliminary data.</text>
</comment>
<dbReference type="EMBL" id="QXFT01007535">
    <property type="protein sequence ID" value="KAE9266139.1"/>
    <property type="molecule type" value="Genomic_DNA"/>
</dbReference>
<evidence type="ECO:0000313" key="4">
    <source>
        <dbReference type="Proteomes" id="UP000435112"/>
    </source>
</evidence>
<gene>
    <name evidence="1" type="ORF">PR002_g30974</name>
    <name evidence="2" type="ORF">PR003_g32227</name>
</gene>
<evidence type="ECO:0000313" key="3">
    <source>
        <dbReference type="Proteomes" id="UP000434957"/>
    </source>
</evidence>
<keyword evidence="3" id="KW-1185">Reference proteome</keyword>
<name>A0A6A4B6G4_9STRA</name>
<evidence type="ECO:0000313" key="1">
    <source>
        <dbReference type="EMBL" id="KAE8958099.1"/>
    </source>
</evidence>
<dbReference type="Proteomes" id="UP000435112">
    <property type="component" value="Unassembled WGS sequence"/>
</dbReference>
<accession>A0A6A4B6G4</accession>
<reference evidence="2 3" key="1">
    <citation type="submission" date="2018-08" db="EMBL/GenBank/DDBJ databases">
        <title>Genomic investigation of the strawberry pathogen Phytophthora fragariae indicates pathogenicity is determined by transcriptional variation in three key races.</title>
        <authorList>
            <person name="Adams T.M."/>
            <person name="Armitage A.D."/>
            <person name="Sobczyk M.K."/>
            <person name="Bates H.J."/>
            <person name="Dunwell J.M."/>
            <person name="Nellist C.F."/>
            <person name="Harrison R.J."/>
        </authorList>
    </citation>
    <scope>NUCLEOTIDE SEQUENCE [LARGE SCALE GENOMIC DNA]</scope>
    <source>
        <strain evidence="1 4">SCRP324</strain>
        <strain evidence="2 3">SCRP333</strain>
    </source>
</reference>
<dbReference type="AlphaFoldDB" id="A0A6A4B6G4"/>
<sequence>MRKLLVRVTAAVPVLASDASQPFAASKRAPDPYIRQL</sequence>
<evidence type="ECO:0000313" key="2">
    <source>
        <dbReference type="EMBL" id="KAE9266139.1"/>
    </source>
</evidence>
<dbReference type="Proteomes" id="UP000434957">
    <property type="component" value="Unassembled WGS sequence"/>
</dbReference>